<dbReference type="RefSeq" id="WP_012508745.1">
    <property type="nucleotide sequence ID" value="NC_011060.1"/>
</dbReference>
<name>B4SCR1_PELPB</name>
<evidence type="ECO:0000259" key="2">
    <source>
        <dbReference type="Pfam" id="PF13609"/>
    </source>
</evidence>
<gene>
    <name evidence="3" type="ordered locus">Ppha_2059</name>
</gene>
<feature type="domain" description="Porin" evidence="2">
    <location>
        <begin position="11"/>
        <end position="322"/>
    </location>
</feature>
<accession>B4SCR1</accession>
<sequence precursor="true">MKKMLSLAAMFAVLSYASPASAELKIGGDAAVRLRSEFTDTETNNVKTSNTDELKLQYRIRLKASADLGSGYFFKTMIQNESNPGSWVTVAGNPGNNDEHYALEVSNFYFGRVMECSHYQIGRLPLNSVNNPIFDLTLVPIPAGNIYAVDIPVATYSFDRVFGLNYGTKVGNGDLNATLVVLDNDITLGDTAAEGDGIFNDGYALHLAYKTSIGDVTLEPQALIALTDVDGGAYQNVSPNTFGANVTIPAGKSKIGMSGFYTVCDDTNPNTNAKVDYNGYLLRLKGESGPVMAWVDYNHTNDNSPVTDVDYDNLFVWAQYNFKVHESAMGSFSLTPTIRYRASGKDNGLTETDNNQLRGELYATVTF</sequence>
<dbReference type="KEGG" id="pph:Ppha_2059"/>
<protein>
    <recommendedName>
        <fullName evidence="2">Porin domain-containing protein</fullName>
    </recommendedName>
</protein>
<feature type="signal peptide" evidence="1">
    <location>
        <begin position="1"/>
        <end position="22"/>
    </location>
</feature>
<evidence type="ECO:0000313" key="3">
    <source>
        <dbReference type="EMBL" id="ACF44266.1"/>
    </source>
</evidence>
<dbReference type="Pfam" id="PF13609">
    <property type="entry name" value="Porin_4"/>
    <property type="match status" value="1"/>
</dbReference>
<organism evidence="3 4">
    <name type="scientific">Pelodictyon phaeoclathratiforme (strain DSM 5477 / BU-1)</name>
    <dbReference type="NCBI Taxonomy" id="324925"/>
    <lineage>
        <taxon>Bacteria</taxon>
        <taxon>Pseudomonadati</taxon>
        <taxon>Chlorobiota</taxon>
        <taxon>Chlorobiia</taxon>
        <taxon>Chlorobiales</taxon>
        <taxon>Chlorobiaceae</taxon>
        <taxon>Chlorobium/Pelodictyon group</taxon>
        <taxon>Pelodictyon</taxon>
    </lineage>
</organism>
<dbReference type="GO" id="GO:0015288">
    <property type="term" value="F:porin activity"/>
    <property type="evidence" value="ECO:0007669"/>
    <property type="project" value="InterPro"/>
</dbReference>
<evidence type="ECO:0000256" key="1">
    <source>
        <dbReference type="SAM" id="SignalP"/>
    </source>
</evidence>
<dbReference type="EMBL" id="CP001110">
    <property type="protein sequence ID" value="ACF44266.1"/>
    <property type="molecule type" value="Genomic_DNA"/>
</dbReference>
<dbReference type="STRING" id="324925.Ppha_2059"/>
<dbReference type="Proteomes" id="UP000002724">
    <property type="component" value="Chromosome"/>
</dbReference>
<feature type="chain" id="PRO_5002823152" description="Porin domain-containing protein" evidence="1">
    <location>
        <begin position="23"/>
        <end position="367"/>
    </location>
</feature>
<reference evidence="3 4" key="1">
    <citation type="submission" date="2008-06" db="EMBL/GenBank/DDBJ databases">
        <title>Complete sequence of Pelodictyon phaeoclathratiforme BU-1.</title>
        <authorList>
            <consortium name="US DOE Joint Genome Institute"/>
            <person name="Lucas S."/>
            <person name="Copeland A."/>
            <person name="Lapidus A."/>
            <person name="Glavina del Rio T."/>
            <person name="Dalin E."/>
            <person name="Tice H."/>
            <person name="Bruce D."/>
            <person name="Goodwin L."/>
            <person name="Pitluck S."/>
            <person name="Schmutz J."/>
            <person name="Larimer F."/>
            <person name="Land M."/>
            <person name="Hauser L."/>
            <person name="Kyrpides N."/>
            <person name="Mikhailova N."/>
            <person name="Liu Z."/>
            <person name="Li T."/>
            <person name="Zhao F."/>
            <person name="Overmann J."/>
            <person name="Bryant D.A."/>
            <person name="Richardson P."/>
        </authorList>
    </citation>
    <scope>NUCLEOTIDE SEQUENCE [LARGE SCALE GENOMIC DNA]</scope>
    <source>
        <strain evidence="4">DSM 5477 / BU-1</strain>
    </source>
</reference>
<evidence type="ECO:0000313" key="4">
    <source>
        <dbReference type="Proteomes" id="UP000002724"/>
    </source>
</evidence>
<dbReference type="OrthoDB" id="596847at2"/>
<dbReference type="GO" id="GO:0016020">
    <property type="term" value="C:membrane"/>
    <property type="evidence" value="ECO:0007669"/>
    <property type="project" value="InterPro"/>
</dbReference>
<dbReference type="InterPro" id="IPR033900">
    <property type="entry name" value="Gram_neg_porin_domain"/>
</dbReference>
<dbReference type="HOGENOM" id="CLU_777782_0_0_10"/>
<keyword evidence="4" id="KW-1185">Reference proteome</keyword>
<dbReference type="SUPFAM" id="SSF56935">
    <property type="entry name" value="Porins"/>
    <property type="match status" value="1"/>
</dbReference>
<dbReference type="AlphaFoldDB" id="B4SCR1"/>
<keyword evidence="1" id="KW-0732">Signal</keyword>
<dbReference type="eggNOG" id="ENOG5033PNE">
    <property type="taxonomic scope" value="Bacteria"/>
</dbReference>
<proteinExistence type="predicted"/>